<dbReference type="InterPro" id="IPR002110">
    <property type="entry name" value="Ankyrin_rpt"/>
</dbReference>
<dbReference type="PROSITE" id="PS50297">
    <property type="entry name" value="ANK_REP_REGION"/>
    <property type="match status" value="3"/>
</dbReference>
<dbReference type="PROSITE" id="PS50088">
    <property type="entry name" value="ANK_REPEAT"/>
    <property type="match status" value="4"/>
</dbReference>
<reference evidence="4" key="1">
    <citation type="submission" date="2021-02" db="EMBL/GenBank/DDBJ databases">
        <authorList>
            <person name="Nowell W R."/>
        </authorList>
    </citation>
    <scope>NUCLEOTIDE SEQUENCE</scope>
</reference>
<dbReference type="SUPFAM" id="SSF48403">
    <property type="entry name" value="Ankyrin repeat"/>
    <property type="match status" value="1"/>
</dbReference>
<dbReference type="AlphaFoldDB" id="A0A814LFW4"/>
<gene>
    <name evidence="4" type="ORF">IZO911_LOCUS21104</name>
    <name evidence="5" type="ORF">KXQ929_LOCUS5147</name>
</gene>
<dbReference type="Pfam" id="PF12796">
    <property type="entry name" value="Ank_2"/>
    <property type="match status" value="4"/>
</dbReference>
<feature type="repeat" description="ANK" evidence="3">
    <location>
        <begin position="285"/>
        <end position="317"/>
    </location>
</feature>
<evidence type="ECO:0000313" key="6">
    <source>
        <dbReference type="Proteomes" id="UP000663860"/>
    </source>
</evidence>
<name>A0A814LFW4_9BILA</name>
<sequence length="690" mass="78707">MSALLFNACQKGNSDYVKSLIDSKYDINQLDEQGRSALHYCSENTDINCACLLLKDDAIKTNILNLRDNEGCSALHLACMNGNETMVKFLCEQGANVELVDNESHSLIHWITVCGHLHLFDILLQYKAPIHTADIHNAFPIHYASQLCSVSTNEDLRIDSAKGLAILQKFIDHKVNIDCTDGQTRTPFMWAASAGYIIIKFSFLVEKIDSSSAIDAIRLLYKYGANQLHIDKDSLSGINQQIVHIFVLCVHLNLALHCAATRGHASCIRMLVEQCGCPIEGEDLNGCTALFYAITLDHPDVCQVLLKLKADPNHKDNRGRTPSHCAISKGNLICLKYLIESHANIWIKNKRGDYPIHEAINSLSVNKVRNQTDESLQVYNIIRYIFKLYPYRISIQNDEHRTPLHLAASLGDIDTCEVLIECGAKINSFMRTSAGNYLTPYDLARIRCQEACMKYLIHKHGGQRGNLLANIYARRIQKYYRQYKLRKNSLVIHREKSTPKIINNSSKQSTNILTKPKNVLLKQAQLCLDNKKYDDLKKTRSLNFQPLTKNSLVLDEINAQERRRVFAKSKTTITPLTHSDEAKLDPTNKIIIHTSNSISTSNKLYERRKLLAEELHKLKQARLHHHYIVINRPLYKILIENAFNPQNRRADEIEKYLETLLKAYDTELEAIRKRTRSVPPKLNRRTSQLL</sequence>
<dbReference type="InterPro" id="IPR051165">
    <property type="entry name" value="Multifunctional_ANK_Repeat"/>
</dbReference>
<dbReference type="Proteomes" id="UP000663860">
    <property type="component" value="Unassembled WGS sequence"/>
</dbReference>
<proteinExistence type="predicted"/>
<feature type="repeat" description="ANK" evidence="3">
    <location>
        <begin position="318"/>
        <end position="350"/>
    </location>
</feature>
<dbReference type="SMART" id="SM00248">
    <property type="entry name" value="ANK"/>
    <property type="match status" value="8"/>
</dbReference>
<keyword evidence="2 3" id="KW-0040">ANK repeat</keyword>
<dbReference type="InterPro" id="IPR036770">
    <property type="entry name" value="Ankyrin_rpt-contain_sf"/>
</dbReference>
<evidence type="ECO:0000256" key="3">
    <source>
        <dbReference type="PROSITE-ProRule" id="PRU00023"/>
    </source>
</evidence>
<feature type="repeat" description="ANK" evidence="3">
    <location>
        <begin position="399"/>
        <end position="431"/>
    </location>
</feature>
<evidence type="ECO:0000313" key="5">
    <source>
        <dbReference type="EMBL" id="CAF3601326.1"/>
    </source>
</evidence>
<comment type="caution">
    <text evidence="4">The sequence shown here is derived from an EMBL/GenBank/DDBJ whole genome shotgun (WGS) entry which is preliminary data.</text>
</comment>
<evidence type="ECO:0000313" key="4">
    <source>
        <dbReference type="EMBL" id="CAF1065211.1"/>
    </source>
</evidence>
<protein>
    <submittedName>
        <fullName evidence="4">Uncharacterized protein</fullName>
    </submittedName>
</protein>
<dbReference type="Pfam" id="PF00023">
    <property type="entry name" value="Ank"/>
    <property type="match status" value="1"/>
</dbReference>
<dbReference type="Proteomes" id="UP000663868">
    <property type="component" value="Unassembled WGS sequence"/>
</dbReference>
<dbReference type="EMBL" id="CAJOBB010000186">
    <property type="protein sequence ID" value="CAF3601326.1"/>
    <property type="molecule type" value="Genomic_DNA"/>
</dbReference>
<dbReference type="EMBL" id="CAJNOE010000224">
    <property type="protein sequence ID" value="CAF1065211.1"/>
    <property type="molecule type" value="Genomic_DNA"/>
</dbReference>
<dbReference type="Gene3D" id="1.25.40.20">
    <property type="entry name" value="Ankyrin repeat-containing domain"/>
    <property type="match status" value="3"/>
</dbReference>
<keyword evidence="1" id="KW-0677">Repeat</keyword>
<feature type="repeat" description="ANK" evidence="3">
    <location>
        <begin position="70"/>
        <end position="102"/>
    </location>
</feature>
<organism evidence="4 6">
    <name type="scientific">Adineta steineri</name>
    <dbReference type="NCBI Taxonomy" id="433720"/>
    <lineage>
        <taxon>Eukaryota</taxon>
        <taxon>Metazoa</taxon>
        <taxon>Spiralia</taxon>
        <taxon>Gnathifera</taxon>
        <taxon>Rotifera</taxon>
        <taxon>Eurotatoria</taxon>
        <taxon>Bdelloidea</taxon>
        <taxon>Adinetida</taxon>
        <taxon>Adinetidae</taxon>
        <taxon>Adineta</taxon>
    </lineage>
</organism>
<evidence type="ECO:0000256" key="1">
    <source>
        <dbReference type="ARBA" id="ARBA00022737"/>
    </source>
</evidence>
<accession>A0A814LFW4</accession>
<dbReference type="PANTHER" id="PTHR24123">
    <property type="entry name" value="ANKYRIN REPEAT-CONTAINING"/>
    <property type="match status" value="1"/>
</dbReference>
<evidence type="ECO:0000256" key="2">
    <source>
        <dbReference type="ARBA" id="ARBA00023043"/>
    </source>
</evidence>
<dbReference type="PANTHER" id="PTHR24123:SF33">
    <property type="entry name" value="PROTEIN HOS4"/>
    <property type="match status" value="1"/>
</dbReference>